<dbReference type="Proteomes" id="UP001631969">
    <property type="component" value="Unassembled WGS sequence"/>
</dbReference>
<accession>A0ACC7NRX6</accession>
<evidence type="ECO:0000313" key="1">
    <source>
        <dbReference type="EMBL" id="MFM9327388.1"/>
    </source>
</evidence>
<reference evidence="1" key="1">
    <citation type="submission" date="2024-12" db="EMBL/GenBank/DDBJ databases">
        <authorList>
            <person name="Wu N."/>
        </authorList>
    </citation>
    <scope>NUCLEOTIDE SEQUENCE</scope>
    <source>
        <strain evidence="1">P15</strain>
    </source>
</reference>
<keyword evidence="2" id="KW-1185">Reference proteome</keyword>
<dbReference type="EMBL" id="JBJURJ010000002">
    <property type="protein sequence ID" value="MFM9327388.1"/>
    <property type="molecule type" value="Genomic_DNA"/>
</dbReference>
<organism evidence="1 2">
    <name type="scientific">Paenibacillus mesotrionivorans</name>
    <dbReference type="NCBI Taxonomy" id="3160968"/>
    <lineage>
        <taxon>Bacteria</taxon>
        <taxon>Bacillati</taxon>
        <taxon>Bacillota</taxon>
        <taxon>Bacilli</taxon>
        <taxon>Bacillales</taxon>
        <taxon>Paenibacillaceae</taxon>
        <taxon>Paenibacillus</taxon>
    </lineage>
</organism>
<proteinExistence type="predicted"/>
<protein>
    <submittedName>
        <fullName evidence="1">5-oxoprolinase subunit PxpB</fullName>
        <ecNumber evidence="1">3.5.2.9</ecNumber>
    </submittedName>
</protein>
<name>A0ACC7NRX6_9BACL</name>
<evidence type="ECO:0000313" key="2">
    <source>
        <dbReference type="Proteomes" id="UP001631969"/>
    </source>
</evidence>
<comment type="caution">
    <text evidence="1">The sequence shown here is derived from an EMBL/GenBank/DDBJ whole genome shotgun (WGS) entry which is preliminary data.</text>
</comment>
<sequence length="248" mass="27457">MKADKSKLLVFRSMGERAVTVSLGGSDSSGIAPGFWLPFVRHLEASPFPGFVEAVAGIHTATVYYDPYLLYRGLDKIMPVWSELEALRPESLQDVVCGLLELEWDKVQEQPEALPRLIDIPVRYGGPWGPDLKEVAALCGTTPEEWIRQHSTAEYRVLMIGFVPGFPYLDGLPEQLAVDRLPTPRLRVPAGSVAVGGSQTGIYPLESPGGWRLVGRTPLSLFRPDHTEPSLLRTGDRVRFVPVEERLP</sequence>
<dbReference type="EC" id="3.5.2.9" evidence="1"/>
<gene>
    <name evidence="1" type="primary">pxpB</name>
    <name evidence="1" type="ORF">ACI1P1_03645</name>
</gene>
<keyword evidence="1" id="KW-0378">Hydrolase</keyword>